<dbReference type="Pfam" id="PF13087">
    <property type="entry name" value="AAA_12"/>
    <property type="match status" value="1"/>
</dbReference>
<keyword evidence="6" id="KW-0175">Coiled coil</keyword>
<feature type="domain" description="DNA2/NAM7 helicase-like C-terminal" evidence="8">
    <location>
        <begin position="1007"/>
        <end position="1182"/>
    </location>
</feature>
<keyword evidence="4" id="KW-0347">Helicase</keyword>
<keyword evidence="5" id="KW-0067">ATP-binding</keyword>
<dbReference type="InterPro" id="IPR027417">
    <property type="entry name" value="P-loop_NTPase"/>
</dbReference>
<evidence type="ECO:0000256" key="2">
    <source>
        <dbReference type="ARBA" id="ARBA00022741"/>
    </source>
</evidence>
<dbReference type="GO" id="GO:0016787">
    <property type="term" value="F:hydrolase activity"/>
    <property type="evidence" value="ECO:0007669"/>
    <property type="project" value="UniProtKB-KW"/>
</dbReference>
<dbReference type="Pfam" id="PF13195">
    <property type="entry name" value="DUF4011"/>
    <property type="match status" value="1"/>
</dbReference>
<comment type="caution">
    <text evidence="9">The sequence shown here is derived from an EMBL/GenBank/DDBJ whole genome shotgun (WGS) entry which is preliminary data.</text>
</comment>
<sequence length="1335" mass="154890">MPENTKHILQTYLRRLTNLSGNSRSLLLLRLHAEQLMDLHTLSFLAGDRSFEIIRSLMSGRGRKIAQVLDSRMEANNEASKKLKKLQRIDQFLYEERGSNDLHVGWPFVHGKFSDGTSVRCPLLYFPVSIVQQGAHWVLEPRADAGITFNKSFLLAYAYYNKVTLDENLAEAAFDDFDTDSTVFRTQLYQLLRDKIELNFNSDNFRDELIAFQEFKKDEFEATHHNGELKLYPEAVLGIFPQAGSQLVPDYLALLEKDSIADLEDFFAGKSSEAEAPRVREENLYTPFVLDAYQEAAIKAVKHGRSIVVQGPPGTGKSQLICNLLADAMAAGKRALLVCQKRAALDVVYKRMQDAELGDFLGLIHDFRNDRQELYSKIARQIDHIDTYKTLNRGVDVIQQERRFYQASRRIDQITEELDDFKAALFSDTECGLSVKSLYLLSDPHAPSVNLRWEYPNFRFEDLDVFVRKLKLYANYAAWFEGDDYLWRERKSFAGYRPGDERTIEQTVYDVVNYQKQLSQELYRLLGITMNLEDCASLRVREDDIMGMITVLKDDEVYQYFQAMMPESDDETSMLWLSNMERVSMNCYHDEAPETTVPSDQLGIFQEALQQRMDARSNIIRLARWELFSESKFLVKRVLVANGLAYNSTGLNVLEKRIDSRLNLEHHLTSLKAKPWLINLPVGYDRVTLKKWFEKKKLAIRAKLVFNSLRELREVVNVHKYTRAEFVDLMRQLLRAVSDVPGKRAAWLEYLSPYQLRQLILDPSLAAPMTTALRNDFDNLCDYDKLKEELVSHEREVIDKLYEATQEWDAPRLEALFRNSLGLAWIDHIETKYPVLRSVSSLQMYQLETELQALVAEKQKLSEQILVVRARERVYEGIIVNRLNNRVTYRDLHHQVTKKKKIWPMRKVISTFEEELFQLIPCWMASPESVSAIFPMQELFDVVIFDEASQCFAERSIPAMYRGKQVVVAGDDQQLRPNELYQVRWEDDRETPDLEVDSVLELAGRYMRTVHLQGHYRSRSLELIDFSNRHFYGNRLQLLPDRNYINRNEPAISYVKVDGVWENQVNPVEAEAVVEQVMTLLQQQANKEIGVVTFNAPQQTLILDLLEAALQREGRAMPASVFVKNIENVQGDEKDIIIFSVGYAPDKKGKMMMQFGSLTQAGGENRLNVAVTRARERIILVTSIWPEQLKTEEVKNEGPKLLQQYLAFAREVDQRRFVPQNHYPVPEETSPWYLKDQLRRWSAERLGDIAFQTNALPFSDVSIRQQDQYTGIVLTDDVRYQQSLSAKDAHVYTPALLQQKNWSYRTVYSRNFWKDRERVEYELMLLAGSRQPAAQ</sequence>
<evidence type="ECO:0000256" key="1">
    <source>
        <dbReference type="ARBA" id="ARBA00007913"/>
    </source>
</evidence>
<feature type="domain" description="DNA2/NAM7 helicase helicase" evidence="7">
    <location>
        <begin position="290"/>
        <end position="354"/>
    </location>
</feature>
<dbReference type="InterPro" id="IPR050534">
    <property type="entry name" value="Coronavir_polyprotein_1ab"/>
</dbReference>
<dbReference type="InterPro" id="IPR041677">
    <property type="entry name" value="DNA2/NAM7_AAA_11"/>
</dbReference>
<evidence type="ECO:0000256" key="3">
    <source>
        <dbReference type="ARBA" id="ARBA00022801"/>
    </source>
</evidence>
<proteinExistence type="inferred from homology"/>
<dbReference type="Pfam" id="PF13086">
    <property type="entry name" value="AAA_11"/>
    <property type="match status" value="2"/>
</dbReference>
<feature type="domain" description="DNA2/NAM7 helicase helicase" evidence="7">
    <location>
        <begin position="932"/>
        <end position="977"/>
    </location>
</feature>
<dbReference type="InterPro" id="IPR025103">
    <property type="entry name" value="DUF4011"/>
</dbReference>
<dbReference type="RefSeq" id="WP_254092738.1">
    <property type="nucleotide sequence ID" value="NZ_JAHESC010000042.1"/>
</dbReference>
<dbReference type="PANTHER" id="PTHR43788">
    <property type="entry name" value="DNA2/NAM7 HELICASE FAMILY MEMBER"/>
    <property type="match status" value="1"/>
</dbReference>
<dbReference type="Gene3D" id="3.40.50.300">
    <property type="entry name" value="P-loop containing nucleotide triphosphate hydrolases"/>
    <property type="match status" value="3"/>
</dbReference>
<dbReference type="GO" id="GO:0043139">
    <property type="term" value="F:5'-3' DNA helicase activity"/>
    <property type="evidence" value="ECO:0007669"/>
    <property type="project" value="TreeGrafter"/>
</dbReference>
<name>A0AAP2DHK9_9BACT</name>
<evidence type="ECO:0000259" key="8">
    <source>
        <dbReference type="Pfam" id="PF13087"/>
    </source>
</evidence>
<evidence type="ECO:0000259" key="7">
    <source>
        <dbReference type="Pfam" id="PF13086"/>
    </source>
</evidence>
<dbReference type="InterPro" id="IPR047187">
    <property type="entry name" value="SF1_C_Upf1"/>
</dbReference>
<organism evidence="9 10">
    <name type="scientific">Dawidia soli</name>
    <dbReference type="NCBI Taxonomy" id="2782352"/>
    <lineage>
        <taxon>Bacteria</taxon>
        <taxon>Pseudomonadati</taxon>
        <taxon>Bacteroidota</taxon>
        <taxon>Cytophagia</taxon>
        <taxon>Cytophagales</taxon>
        <taxon>Chryseotaleaceae</taxon>
        <taxon>Dawidia</taxon>
    </lineage>
</organism>
<gene>
    <name evidence="9" type="ORF">KK078_23340</name>
</gene>
<keyword evidence="10" id="KW-1185">Reference proteome</keyword>
<dbReference type="EMBL" id="JAHESC010000042">
    <property type="protein sequence ID" value="MBT1689517.1"/>
    <property type="molecule type" value="Genomic_DNA"/>
</dbReference>
<evidence type="ECO:0000256" key="4">
    <source>
        <dbReference type="ARBA" id="ARBA00022806"/>
    </source>
</evidence>
<reference evidence="9 10" key="1">
    <citation type="submission" date="2021-05" db="EMBL/GenBank/DDBJ databases">
        <title>A Polyphasic approach of four new species of the genus Ohtaekwangia: Ohtaekwangia histidinii sp. nov., Ohtaekwangia cretensis sp. nov., Ohtaekwangia indiensis sp. nov., Ohtaekwangia reichenbachii sp. nov. from diverse environment.</title>
        <authorList>
            <person name="Octaviana S."/>
        </authorList>
    </citation>
    <scope>NUCLEOTIDE SEQUENCE [LARGE SCALE GENOMIC DNA]</scope>
    <source>
        <strain evidence="9 10">PWU37</strain>
    </source>
</reference>
<dbReference type="InterPro" id="IPR041679">
    <property type="entry name" value="DNA2/NAM7-like_C"/>
</dbReference>
<accession>A0AAP2DHK9</accession>
<evidence type="ECO:0000313" key="10">
    <source>
        <dbReference type="Proteomes" id="UP001319180"/>
    </source>
</evidence>
<comment type="similarity">
    <text evidence="1">Belongs to the DNA2/NAM7 helicase family.</text>
</comment>
<evidence type="ECO:0000256" key="6">
    <source>
        <dbReference type="SAM" id="Coils"/>
    </source>
</evidence>
<keyword evidence="2" id="KW-0547">Nucleotide-binding</keyword>
<dbReference type="PANTHER" id="PTHR43788:SF8">
    <property type="entry name" value="DNA-BINDING PROTEIN SMUBP-2"/>
    <property type="match status" value="1"/>
</dbReference>
<dbReference type="SUPFAM" id="SSF52540">
    <property type="entry name" value="P-loop containing nucleoside triphosphate hydrolases"/>
    <property type="match status" value="1"/>
</dbReference>
<feature type="coiled-coil region" evidence="6">
    <location>
        <begin position="844"/>
        <end position="871"/>
    </location>
</feature>
<dbReference type="Proteomes" id="UP001319180">
    <property type="component" value="Unassembled WGS sequence"/>
</dbReference>
<keyword evidence="3" id="KW-0378">Hydrolase</keyword>
<dbReference type="GO" id="GO:0005524">
    <property type="term" value="F:ATP binding"/>
    <property type="evidence" value="ECO:0007669"/>
    <property type="project" value="UniProtKB-KW"/>
</dbReference>
<evidence type="ECO:0000256" key="5">
    <source>
        <dbReference type="ARBA" id="ARBA00022840"/>
    </source>
</evidence>
<evidence type="ECO:0000313" key="9">
    <source>
        <dbReference type="EMBL" id="MBT1689517.1"/>
    </source>
</evidence>
<protein>
    <submittedName>
        <fullName evidence="9">DUF4011 domain-containing protein</fullName>
    </submittedName>
</protein>
<dbReference type="CDD" id="cd18808">
    <property type="entry name" value="SF1_C_Upf1"/>
    <property type="match status" value="1"/>
</dbReference>